<proteinExistence type="predicted"/>
<dbReference type="RefSeq" id="WP_377174943.1">
    <property type="nucleotide sequence ID" value="NZ_JBHUFA010000001.1"/>
</dbReference>
<dbReference type="InterPro" id="IPR009875">
    <property type="entry name" value="PilZ_domain"/>
</dbReference>
<comment type="caution">
    <text evidence="2">The sequence shown here is derived from an EMBL/GenBank/DDBJ whole genome shotgun (WGS) entry which is preliminary data.</text>
</comment>
<feature type="domain" description="PilZ" evidence="1">
    <location>
        <begin position="4"/>
        <end position="87"/>
    </location>
</feature>
<sequence>MSEQRTYPRRRTRLRSGKLTSLSDRFLTECAIFDVSDGGIGMIVPERLDLPEELIVYDDRDKTLAEVRVCWRKGRQMGVAFEIPPTPVRLFHAQRLRRLQFARYAVDPDDRGDPSSGV</sequence>
<reference evidence="3" key="1">
    <citation type="journal article" date="2019" name="Int. J. Syst. Evol. Microbiol.">
        <title>The Global Catalogue of Microorganisms (GCM) 10K type strain sequencing project: providing services to taxonomists for standard genome sequencing and annotation.</title>
        <authorList>
            <consortium name="The Broad Institute Genomics Platform"/>
            <consortium name="The Broad Institute Genome Sequencing Center for Infectious Disease"/>
            <person name="Wu L."/>
            <person name="Ma J."/>
        </authorList>
    </citation>
    <scope>NUCLEOTIDE SEQUENCE [LARGE SCALE GENOMIC DNA]</scope>
    <source>
        <strain evidence="3">JCM 3369</strain>
    </source>
</reference>
<organism evidence="2 3">
    <name type="scientific">Roseibium aestuarii</name>
    <dbReference type="NCBI Taxonomy" id="2600299"/>
    <lineage>
        <taxon>Bacteria</taxon>
        <taxon>Pseudomonadati</taxon>
        <taxon>Pseudomonadota</taxon>
        <taxon>Alphaproteobacteria</taxon>
        <taxon>Hyphomicrobiales</taxon>
        <taxon>Stappiaceae</taxon>
        <taxon>Roseibium</taxon>
    </lineage>
</organism>
<dbReference type="SUPFAM" id="SSF141371">
    <property type="entry name" value="PilZ domain-like"/>
    <property type="match status" value="1"/>
</dbReference>
<name>A0ABW4JTD0_9HYPH</name>
<accession>A0ABW4JTD0</accession>
<protein>
    <submittedName>
        <fullName evidence="2">PilZ domain-containing protein</fullName>
    </submittedName>
</protein>
<dbReference type="Proteomes" id="UP001597327">
    <property type="component" value="Unassembled WGS sequence"/>
</dbReference>
<evidence type="ECO:0000313" key="3">
    <source>
        <dbReference type="Proteomes" id="UP001597327"/>
    </source>
</evidence>
<gene>
    <name evidence="2" type="ORF">ACFSC7_05195</name>
</gene>
<dbReference type="Pfam" id="PF07238">
    <property type="entry name" value="PilZ"/>
    <property type="match status" value="1"/>
</dbReference>
<dbReference type="EMBL" id="JBHUFA010000001">
    <property type="protein sequence ID" value="MFD1694904.1"/>
    <property type="molecule type" value="Genomic_DNA"/>
</dbReference>
<evidence type="ECO:0000313" key="2">
    <source>
        <dbReference type="EMBL" id="MFD1694904.1"/>
    </source>
</evidence>
<keyword evidence="3" id="KW-1185">Reference proteome</keyword>
<evidence type="ECO:0000259" key="1">
    <source>
        <dbReference type="Pfam" id="PF07238"/>
    </source>
</evidence>